<keyword evidence="2" id="KW-0560">Oxidoreductase</keyword>
<gene>
    <name evidence="5" type="ORF">GCM10011487_05140</name>
</gene>
<dbReference type="GO" id="GO:0016491">
    <property type="term" value="F:oxidoreductase activity"/>
    <property type="evidence" value="ECO:0007669"/>
    <property type="project" value="UniProtKB-KW"/>
</dbReference>
<dbReference type="RefSeq" id="WP_161810406.1">
    <property type="nucleotide sequence ID" value="NZ_BLJN01000001.1"/>
</dbReference>
<accession>A0A829Y5M8</accession>
<feature type="domain" description="Gfo/Idh/MocA-like oxidoreductase C-terminal" evidence="4">
    <location>
        <begin position="131"/>
        <end position="337"/>
    </location>
</feature>
<comment type="caution">
    <text evidence="5">The sequence shown here is derived from an EMBL/GenBank/DDBJ whole genome shotgun (WGS) entry which is preliminary data.</text>
</comment>
<dbReference type="InterPro" id="IPR036291">
    <property type="entry name" value="NAD(P)-bd_dom_sf"/>
</dbReference>
<evidence type="ECO:0000256" key="1">
    <source>
        <dbReference type="ARBA" id="ARBA00010928"/>
    </source>
</evidence>
<evidence type="ECO:0000313" key="6">
    <source>
        <dbReference type="Proteomes" id="UP000445000"/>
    </source>
</evidence>
<sequence>MALRAGIIGFGVAGRYFHAPLLRAAGFHIPAVVTSKPAPAQEYLGDVDVLATADELLARKDIDLVAIASPSPLHVPHAAAALRAGKHVVVDKPLAPSTAEVSELEHLATQSQRKLSVFQNRRWDSDFLTIKKLIEQGRLGKISSFHARWDRFRPQVTDRWKDRDEPGNGILYDLGTHLIDQALMLFGQPEWLYANVFSQRPNSKTVDGFEILMGQGALRMTLGVSLMCADGGYRYRVNGSEASFLKAGLDQQEEQLKAGVEPDEHFFGGEPTEQWGTLVHGETGRREVITPETGRWLTFYEKMREAIEEDQPVPVSAAQAYDTIRVIEAALTSSAMGCRIDLQPAAPLVSR</sequence>
<dbReference type="InterPro" id="IPR051317">
    <property type="entry name" value="Gfo/Idh/MocA_oxidoreduct"/>
</dbReference>
<dbReference type="Proteomes" id="UP000445000">
    <property type="component" value="Unassembled WGS sequence"/>
</dbReference>
<evidence type="ECO:0000256" key="2">
    <source>
        <dbReference type="ARBA" id="ARBA00023002"/>
    </source>
</evidence>
<dbReference type="EMBL" id="BLJN01000001">
    <property type="protein sequence ID" value="GFE78514.1"/>
    <property type="molecule type" value="Genomic_DNA"/>
</dbReference>
<dbReference type="InterPro" id="IPR000683">
    <property type="entry name" value="Gfo/Idh/MocA-like_OxRdtase_N"/>
</dbReference>
<dbReference type="GO" id="GO:0000166">
    <property type="term" value="F:nucleotide binding"/>
    <property type="evidence" value="ECO:0007669"/>
    <property type="project" value="InterPro"/>
</dbReference>
<dbReference type="Pfam" id="PF02894">
    <property type="entry name" value="GFO_IDH_MocA_C"/>
    <property type="match status" value="1"/>
</dbReference>
<dbReference type="PANTHER" id="PTHR43708">
    <property type="entry name" value="CONSERVED EXPRESSED OXIDOREDUCTASE (EUROFUNG)"/>
    <property type="match status" value="1"/>
</dbReference>
<comment type="similarity">
    <text evidence="1">Belongs to the Gfo/Idh/MocA family.</text>
</comment>
<protein>
    <submittedName>
        <fullName evidence="5">Oxidoreductase</fullName>
    </submittedName>
</protein>
<evidence type="ECO:0000259" key="3">
    <source>
        <dbReference type="Pfam" id="PF01408"/>
    </source>
</evidence>
<dbReference type="Gene3D" id="3.30.360.10">
    <property type="entry name" value="Dihydrodipicolinate Reductase, domain 2"/>
    <property type="match status" value="1"/>
</dbReference>
<keyword evidence="6" id="KW-1185">Reference proteome</keyword>
<proteinExistence type="inferred from homology"/>
<reference evidence="6" key="1">
    <citation type="submission" date="2020-01" db="EMBL/GenBank/DDBJ databases">
        <title>'Steroidobacter agaridevorans' sp. nov., agar-degrading bacteria isolated from rhizosphere soils.</title>
        <authorList>
            <person name="Ikenaga M."/>
            <person name="Kataoka M."/>
            <person name="Murouchi A."/>
            <person name="Katsuragi S."/>
            <person name="Sakai M."/>
        </authorList>
    </citation>
    <scope>NUCLEOTIDE SEQUENCE [LARGE SCALE GENOMIC DNA]</scope>
    <source>
        <strain evidence="6">YU21-B</strain>
    </source>
</reference>
<feature type="domain" description="Gfo/Idh/MocA-like oxidoreductase N-terminal" evidence="3">
    <location>
        <begin position="3"/>
        <end position="117"/>
    </location>
</feature>
<dbReference type="Gene3D" id="3.40.50.720">
    <property type="entry name" value="NAD(P)-binding Rossmann-like Domain"/>
    <property type="match status" value="1"/>
</dbReference>
<dbReference type="PANTHER" id="PTHR43708:SF5">
    <property type="entry name" value="CONSERVED EXPRESSED OXIDOREDUCTASE (EUROFUNG)-RELATED"/>
    <property type="match status" value="1"/>
</dbReference>
<dbReference type="InterPro" id="IPR004104">
    <property type="entry name" value="Gfo/Idh/MocA-like_OxRdtase_C"/>
</dbReference>
<dbReference type="AlphaFoldDB" id="A0A829Y5M8"/>
<dbReference type="SUPFAM" id="SSF51735">
    <property type="entry name" value="NAD(P)-binding Rossmann-fold domains"/>
    <property type="match status" value="1"/>
</dbReference>
<evidence type="ECO:0000259" key="4">
    <source>
        <dbReference type="Pfam" id="PF02894"/>
    </source>
</evidence>
<dbReference type="Pfam" id="PF01408">
    <property type="entry name" value="GFO_IDH_MocA"/>
    <property type="match status" value="1"/>
</dbReference>
<evidence type="ECO:0000313" key="5">
    <source>
        <dbReference type="EMBL" id="GFE78514.1"/>
    </source>
</evidence>
<organism evidence="5 6">
    <name type="scientific">Steroidobacter agaridevorans</name>
    <dbReference type="NCBI Taxonomy" id="2695856"/>
    <lineage>
        <taxon>Bacteria</taxon>
        <taxon>Pseudomonadati</taxon>
        <taxon>Pseudomonadota</taxon>
        <taxon>Gammaproteobacteria</taxon>
        <taxon>Steroidobacterales</taxon>
        <taxon>Steroidobacteraceae</taxon>
        <taxon>Steroidobacter</taxon>
    </lineage>
</organism>
<name>A0A829Y5M8_9GAMM</name>